<evidence type="ECO:0000256" key="6">
    <source>
        <dbReference type="RuleBase" id="RU363067"/>
    </source>
</evidence>
<feature type="region of interest" description="Disordered" evidence="7">
    <location>
        <begin position="111"/>
        <end position="136"/>
    </location>
</feature>
<dbReference type="SUPFAM" id="SSF109604">
    <property type="entry name" value="HD-domain/PDEase-like"/>
    <property type="match status" value="1"/>
</dbReference>
<evidence type="ECO:0000259" key="8">
    <source>
        <dbReference type="PROSITE" id="PS51845"/>
    </source>
</evidence>
<dbReference type="GO" id="GO:0046872">
    <property type="term" value="F:metal ion binding"/>
    <property type="evidence" value="ECO:0007669"/>
    <property type="project" value="UniProtKB-KW"/>
</dbReference>
<protein>
    <recommendedName>
        <fullName evidence="6">Phosphodiesterase</fullName>
        <ecNumber evidence="6">3.1.4.-</ecNumber>
    </recommendedName>
</protein>
<proteinExistence type="inferred from homology"/>
<feature type="binding site" evidence="5">
    <location>
        <position position="399"/>
    </location>
    <ligand>
        <name>Zn(2+)</name>
        <dbReference type="ChEBI" id="CHEBI:29105"/>
        <label>1</label>
    </ligand>
</feature>
<feature type="compositionally biased region" description="Low complexity" evidence="7">
    <location>
        <begin position="528"/>
        <end position="539"/>
    </location>
</feature>
<dbReference type="InterPro" id="IPR003607">
    <property type="entry name" value="HD/PDEase_dom"/>
</dbReference>
<feature type="region of interest" description="Disordered" evidence="7">
    <location>
        <begin position="528"/>
        <end position="605"/>
    </location>
</feature>
<feature type="compositionally biased region" description="Pro residues" evidence="7">
    <location>
        <begin position="558"/>
        <end position="569"/>
    </location>
</feature>
<organism evidence="9 10">
    <name type="scientific">Volvox africanus</name>
    <dbReference type="NCBI Taxonomy" id="51714"/>
    <lineage>
        <taxon>Eukaryota</taxon>
        <taxon>Viridiplantae</taxon>
        <taxon>Chlorophyta</taxon>
        <taxon>core chlorophytes</taxon>
        <taxon>Chlorophyceae</taxon>
        <taxon>CS clade</taxon>
        <taxon>Chlamydomonadales</taxon>
        <taxon>Volvocaceae</taxon>
        <taxon>Volvox</taxon>
    </lineage>
</organism>
<keyword evidence="10" id="KW-1185">Reference proteome</keyword>
<dbReference type="PANTHER" id="PTHR11347">
    <property type="entry name" value="CYCLIC NUCLEOTIDE PHOSPHODIESTERASE"/>
    <property type="match status" value="1"/>
</dbReference>
<reference evidence="9" key="1">
    <citation type="journal article" date="2021" name="Proc. Natl. Acad. Sci. U.S.A.">
        <title>Three genomes in the algal genus Volvox reveal the fate of a haploid sex-determining region after a transition to homothallism.</title>
        <authorList>
            <person name="Yamamoto K."/>
            <person name="Hamaji T."/>
            <person name="Kawai-Toyooka H."/>
            <person name="Matsuzaki R."/>
            <person name="Takahashi F."/>
            <person name="Nishimura Y."/>
            <person name="Kawachi M."/>
            <person name="Noguchi H."/>
            <person name="Minakuchi Y."/>
            <person name="Umen J.G."/>
            <person name="Toyoda A."/>
            <person name="Nozaki H."/>
        </authorList>
    </citation>
    <scope>NUCLEOTIDE SEQUENCE</scope>
    <source>
        <strain evidence="9">NIES-3780</strain>
    </source>
</reference>
<dbReference type="GO" id="GO:0004114">
    <property type="term" value="F:3',5'-cyclic-nucleotide phosphodiesterase activity"/>
    <property type="evidence" value="ECO:0007669"/>
    <property type="project" value="InterPro"/>
</dbReference>
<dbReference type="PROSITE" id="PS51845">
    <property type="entry name" value="PDEASE_I_2"/>
    <property type="match status" value="1"/>
</dbReference>
<feature type="binding site" evidence="5">
    <location>
        <position position="436"/>
    </location>
    <ligand>
        <name>Zn(2+)</name>
        <dbReference type="ChEBI" id="CHEBI:29105"/>
        <label>1</label>
    </ligand>
</feature>
<dbReference type="EC" id="3.1.4.-" evidence="6"/>
<evidence type="ECO:0000256" key="2">
    <source>
        <dbReference type="ARBA" id="ARBA00022801"/>
    </source>
</evidence>
<feature type="binding site" evidence="4">
    <location>
        <begin position="395"/>
        <end position="399"/>
    </location>
    <ligand>
        <name>AMP</name>
        <dbReference type="ChEBI" id="CHEBI:456215"/>
    </ligand>
</feature>
<evidence type="ECO:0000313" key="9">
    <source>
        <dbReference type="EMBL" id="GIL68715.1"/>
    </source>
</evidence>
<feature type="compositionally biased region" description="Polar residues" evidence="7">
    <location>
        <begin position="541"/>
        <end position="554"/>
    </location>
</feature>
<evidence type="ECO:0000256" key="4">
    <source>
        <dbReference type="PIRSR" id="PIRSR623088-2"/>
    </source>
</evidence>
<comment type="cofactor">
    <cofactor evidence="6">
        <name>a divalent metal cation</name>
        <dbReference type="ChEBI" id="CHEBI:60240"/>
    </cofactor>
    <text evidence="6">Binds 2 divalent metal cations per subunit. Site 1 may preferentially bind zinc ions, while site 2 has a preference for magnesium and/or manganese ions.</text>
</comment>
<feature type="compositionally biased region" description="Polar residues" evidence="7">
    <location>
        <begin position="581"/>
        <end position="598"/>
    </location>
</feature>
<feature type="compositionally biased region" description="Gly residues" evidence="7">
    <location>
        <begin position="13"/>
        <end position="22"/>
    </location>
</feature>
<sequence>SDSSVQNMASDGAGLGVAQRGGGGLQCVVSAATRGAPPFISVDATAAREDSPPSSSQSAQQHQQHQQHQQGDSHHLHLQQQGCHQSLNLQPHNPPSLSPQRLPQLSIPRLGLGSRAAPSTHQPCVASTPGSPAGRALERLGSSLRNAAAAVTMSRRRSSVGPGYGGVNGGSLTQILALSHSHSRSHRADGLDLPPSKQIGIGVGGGGSGLVSAESLASADCAAVAAAIEEAASERASASWARGNVAVGFGSCSGGDCIGDGDGDGDGDGRNISVGCLQAVPVTEAAANCLTEVTIARQPLEPQQLGRMLPNTPPLLPAPPHPIVEEVERLLAGCNSWQFDTWGLHEASGGHALSALGFFLVQREGLVERLRMEPLTLARLLRTLESGYRVNNPYHNSAHAADVLHTLHVLLHGARLTEHYLDSLGLMAAYFAAIIHDYGHPGLTNDFLVASSHPLALRYNDRSPLESHHAAAAFSLLAERPDLDITSGLSRSERAAFRKQVIELVLATDMKQHFAILNHFNTVHHLSANTANNNNSGGSEISPQPSAAANSTGRQQPPTAPQSSQPPPRAQQRHQQHGGTSAQPASFNKTTSNVNNGDANRITGGDVVSTAGVVNAPTIPPTGGAEADNNNGGHVCGNAAIATTAVTTATVATAAAAAPVVLNDQICDSQTHDPAPMPLDEAERLLSLQVMLKVADIGHLGADLERHKRWLSVLEEEFFRQGDQERQMGLPISPLFDRAKQGISKSQVGFFDFVALPLIRAATRAFPGASPLLQCFQTNYHYWKQVEAEAAGGGGGGGNTAIATPAVAVGPTSAVLGPFPAAAPVSTDSPAAAAKPAPCPGKSAQTRDIPQPQPDGVAPATLAATATGATAPATLAATAPLEDPVILINCGSGPPP</sequence>
<evidence type="ECO:0000256" key="3">
    <source>
        <dbReference type="PIRSR" id="PIRSR623088-1"/>
    </source>
</evidence>
<evidence type="ECO:0000256" key="5">
    <source>
        <dbReference type="PIRSR" id="PIRSR623088-3"/>
    </source>
</evidence>
<feature type="domain" description="PDEase" evidence="8">
    <location>
        <begin position="319"/>
        <end position="790"/>
    </location>
</feature>
<comment type="caution">
    <text evidence="9">The sequence shown here is derived from an EMBL/GenBank/DDBJ whole genome shotgun (WGS) entry which is preliminary data.</text>
</comment>
<dbReference type="SMART" id="SM00471">
    <property type="entry name" value="HDc"/>
    <property type="match status" value="1"/>
</dbReference>
<keyword evidence="1 5" id="KW-0479">Metal-binding</keyword>
<feature type="compositionally biased region" description="Low complexity" evidence="7">
    <location>
        <begin position="829"/>
        <end position="844"/>
    </location>
</feature>
<feature type="binding site" evidence="5">
    <location>
        <position position="696"/>
    </location>
    <ligand>
        <name>Zn(2+)</name>
        <dbReference type="ChEBI" id="CHEBI:29105"/>
        <label>1</label>
    </ligand>
</feature>
<evidence type="ECO:0000313" key="10">
    <source>
        <dbReference type="Proteomes" id="UP000747399"/>
    </source>
</evidence>
<comment type="similarity">
    <text evidence="6">Belongs to the cyclic nucleotide phosphodiesterase family.</text>
</comment>
<dbReference type="Pfam" id="PF00233">
    <property type="entry name" value="PDEase_I"/>
    <property type="match status" value="2"/>
</dbReference>
<feature type="binding site" evidence="4">
    <location>
        <position position="437"/>
    </location>
    <ligand>
        <name>AMP</name>
        <dbReference type="ChEBI" id="CHEBI:456215"/>
    </ligand>
</feature>
<feature type="compositionally biased region" description="Low complexity" evidence="7">
    <location>
        <begin position="52"/>
        <end position="70"/>
    </location>
</feature>
<dbReference type="Gene3D" id="1.10.1300.10">
    <property type="entry name" value="3'5'-cyclic nucleotide phosphodiesterase, catalytic domain"/>
    <property type="match status" value="2"/>
</dbReference>
<dbReference type="PROSITE" id="PS00126">
    <property type="entry name" value="PDEASE_I_1"/>
    <property type="match status" value="1"/>
</dbReference>
<dbReference type="Proteomes" id="UP000747399">
    <property type="component" value="Unassembled WGS sequence"/>
</dbReference>
<gene>
    <name evidence="9" type="ORF">Vafri_21956</name>
</gene>
<feature type="binding site" evidence="4">
    <location>
        <position position="747"/>
    </location>
    <ligand>
        <name>AMP</name>
        <dbReference type="ChEBI" id="CHEBI:456215"/>
    </ligand>
</feature>
<name>A0A8J4FC26_9CHLO</name>
<feature type="active site" description="Proton donor" evidence="3">
    <location>
        <position position="395"/>
    </location>
</feature>
<dbReference type="CDD" id="cd00077">
    <property type="entry name" value="HDc"/>
    <property type="match status" value="1"/>
</dbReference>
<feature type="binding site" evidence="4">
    <location>
        <position position="696"/>
    </location>
    <ligand>
        <name>AMP</name>
        <dbReference type="ChEBI" id="CHEBI:456215"/>
    </ligand>
</feature>
<evidence type="ECO:0000256" key="7">
    <source>
        <dbReference type="SAM" id="MobiDB-lite"/>
    </source>
</evidence>
<dbReference type="InterPro" id="IPR002073">
    <property type="entry name" value="PDEase_catalytic_dom"/>
</dbReference>
<dbReference type="EMBL" id="BNCO01000126">
    <property type="protein sequence ID" value="GIL68715.1"/>
    <property type="molecule type" value="Genomic_DNA"/>
</dbReference>
<dbReference type="GO" id="GO:0007165">
    <property type="term" value="P:signal transduction"/>
    <property type="evidence" value="ECO:0007669"/>
    <property type="project" value="InterPro"/>
</dbReference>
<dbReference type="InterPro" id="IPR023174">
    <property type="entry name" value="PDEase_CS"/>
</dbReference>
<feature type="region of interest" description="Disordered" evidence="7">
    <location>
        <begin position="1"/>
        <end position="22"/>
    </location>
</feature>
<dbReference type="PRINTS" id="PR00387">
    <property type="entry name" value="PDIESTERASE1"/>
</dbReference>
<dbReference type="InterPro" id="IPR036971">
    <property type="entry name" value="PDEase_catalytic_dom_sf"/>
</dbReference>
<feature type="region of interest" description="Disordered" evidence="7">
    <location>
        <begin position="825"/>
        <end position="863"/>
    </location>
</feature>
<feature type="non-terminal residue" evidence="9">
    <location>
        <position position="1"/>
    </location>
</feature>
<feature type="region of interest" description="Disordered" evidence="7">
    <location>
        <begin position="40"/>
        <end position="80"/>
    </location>
</feature>
<feature type="binding site" evidence="5">
    <location>
        <position position="437"/>
    </location>
    <ligand>
        <name>Zn(2+)</name>
        <dbReference type="ChEBI" id="CHEBI:29105"/>
        <label>1</label>
    </ligand>
</feature>
<keyword evidence="2 6" id="KW-0378">Hydrolase</keyword>
<feature type="binding site" evidence="5">
    <location>
        <position position="437"/>
    </location>
    <ligand>
        <name>Zn(2+)</name>
        <dbReference type="ChEBI" id="CHEBI:29105"/>
        <label>2</label>
    </ligand>
</feature>
<dbReference type="AlphaFoldDB" id="A0A8J4FC26"/>
<evidence type="ECO:0000256" key="1">
    <source>
        <dbReference type="ARBA" id="ARBA00022723"/>
    </source>
</evidence>
<accession>A0A8J4FC26</accession>
<dbReference type="InterPro" id="IPR023088">
    <property type="entry name" value="PDEase"/>
</dbReference>